<proteinExistence type="predicted"/>
<accession>A0ABN8PQ96</accession>
<name>A0ABN8PQ96_9CNID</name>
<dbReference type="Proteomes" id="UP001159405">
    <property type="component" value="Unassembled WGS sequence"/>
</dbReference>
<gene>
    <name evidence="1" type="ORF">PLOB_00046726</name>
</gene>
<feature type="non-terminal residue" evidence="1">
    <location>
        <position position="134"/>
    </location>
</feature>
<sequence>TFSNSQFNVEGFRMYRVDRNAHGGGLMIFIRNDICFRVVTRFNVDMSSFRTKSMLLKVKINKSWFAIVGIYRPPNIPKVKPNKLPMDGRDLCDLLDIYNLKNLITLPTGRTDKITTISISFLQTTMKEYYHRAW</sequence>
<keyword evidence="2" id="KW-1185">Reference proteome</keyword>
<organism evidence="1 2">
    <name type="scientific">Porites lobata</name>
    <dbReference type="NCBI Taxonomy" id="104759"/>
    <lineage>
        <taxon>Eukaryota</taxon>
        <taxon>Metazoa</taxon>
        <taxon>Cnidaria</taxon>
        <taxon>Anthozoa</taxon>
        <taxon>Hexacorallia</taxon>
        <taxon>Scleractinia</taxon>
        <taxon>Fungiina</taxon>
        <taxon>Poritidae</taxon>
        <taxon>Porites</taxon>
    </lineage>
</organism>
<evidence type="ECO:0008006" key="3">
    <source>
        <dbReference type="Google" id="ProtNLM"/>
    </source>
</evidence>
<dbReference type="EMBL" id="CALNXK010000084">
    <property type="protein sequence ID" value="CAH3148616.1"/>
    <property type="molecule type" value="Genomic_DNA"/>
</dbReference>
<feature type="non-terminal residue" evidence="1">
    <location>
        <position position="1"/>
    </location>
</feature>
<evidence type="ECO:0000313" key="1">
    <source>
        <dbReference type="EMBL" id="CAH3148616.1"/>
    </source>
</evidence>
<reference evidence="1 2" key="1">
    <citation type="submission" date="2022-05" db="EMBL/GenBank/DDBJ databases">
        <authorList>
            <consortium name="Genoscope - CEA"/>
            <person name="William W."/>
        </authorList>
    </citation>
    <scope>NUCLEOTIDE SEQUENCE [LARGE SCALE GENOMIC DNA]</scope>
</reference>
<comment type="caution">
    <text evidence="1">The sequence shown here is derived from an EMBL/GenBank/DDBJ whole genome shotgun (WGS) entry which is preliminary data.</text>
</comment>
<evidence type="ECO:0000313" key="2">
    <source>
        <dbReference type="Proteomes" id="UP001159405"/>
    </source>
</evidence>
<protein>
    <recommendedName>
        <fullName evidence="3">Maturase K</fullName>
    </recommendedName>
</protein>